<name>A0A1J5SS22_9ZZZZ</name>
<dbReference type="InterPro" id="IPR000866">
    <property type="entry name" value="AhpC/TSA"/>
</dbReference>
<dbReference type="InterPro" id="IPR036249">
    <property type="entry name" value="Thioredoxin-like_sf"/>
</dbReference>
<dbReference type="InterPro" id="IPR013766">
    <property type="entry name" value="Thioredoxin_domain"/>
</dbReference>
<evidence type="ECO:0000259" key="1">
    <source>
        <dbReference type="PROSITE" id="PS51352"/>
    </source>
</evidence>
<dbReference type="Pfam" id="PF00578">
    <property type="entry name" value="AhpC-TSA"/>
    <property type="match status" value="1"/>
</dbReference>
<feature type="domain" description="Thioredoxin" evidence="1">
    <location>
        <begin position="16"/>
        <end position="154"/>
    </location>
</feature>
<accession>A0A1J5SS22</accession>
<dbReference type="PROSITE" id="PS00194">
    <property type="entry name" value="THIOREDOXIN_1"/>
    <property type="match status" value="1"/>
</dbReference>
<organism evidence="2">
    <name type="scientific">mine drainage metagenome</name>
    <dbReference type="NCBI Taxonomy" id="410659"/>
    <lineage>
        <taxon>unclassified sequences</taxon>
        <taxon>metagenomes</taxon>
        <taxon>ecological metagenomes</taxon>
    </lineage>
</organism>
<sequence>MQTFLRLLGAAVLLLAAVTASAESFVFKDMQGQPQRLQDYRGKWVLVNFWATWCPPCLEEIPDLVKLHEAHKNKDLVVIGVALDSTRESVVEFVAKKKIGYPVVMGDYDLAAQVGEVDALPTSYLYDPAGKLVSYQQGMVTRASVESYVRSKTAK</sequence>
<dbReference type="PROSITE" id="PS51352">
    <property type="entry name" value="THIOREDOXIN_2"/>
    <property type="match status" value="1"/>
</dbReference>
<dbReference type="AlphaFoldDB" id="A0A1J5SS22"/>
<dbReference type="GO" id="GO:0016209">
    <property type="term" value="F:antioxidant activity"/>
    <property type="evidence" value="ECO:0007669"/>
    <property type="project" value="InterPro"/>
</dbReference>
<reference evidence="2" key="1">
    <citation type="submission" date="2016-10" db="EMBL/GenBank/DDBJ databases">
        <title>Sequence of Gallionella enrichment culture.</title>
        <authorList>
            <person name="Poehlein A."/>
            <person name="Muehling M."/>
            <person name="Daniel R."/>
        </authorList>
    </citation>
    <scope>NUCLEOTIDE SEQUENCE</scope>
</reference>
<dbReference type="Gene3D" id="3.40.30.10">
    <property type="entry name" value="Glutaredoxin"/>
    <property type="match status" value="1"/>
</dbReference>
<dbReference type="PANTHER" id="PTHR42852:SF17">
    <property type="entry name" value="THIOREDOXIN-LIKE PROTEIN HI_1115"/>
    <property type="match status" value="1"/>
</dbReference>
<dbReference type="InterPro" id="IPR050553">
    <property type="entry name" value="Thioredoxin_ResA/DsbE_sf"/>
</dbReference>
<dbReference type="SUPFAM" id="SSF52833">
    <property type="entry name" value="Thioredoxin-like"/>
    <property type="match status" value="1"/>
</dbReference>
<proteinExistence type="predicted"/>
<dbReference type="GO" id="GO:0016491">
    <property type="term" value="F:oxidoreductase activity"/>
    <property type="evidence" value="ECO:0007669"/>
    <property type="project" value="InterPro"/>
</dbReference>
<dbReference type="InterPro" id="IPR017937">
    <property type="entry name" value="Thioredoxin_CS"/>
</dbReference>
<dbReference type="EMBL" id="MLJW01000020">
    <property type="protein sequence ID" value="OIR11313.1"/>
    <property type="molecule type" value="Genomic_DNA"/>
</dbReference>
<protein>
    <submittedName>
        <fullName evidence="2">Thiol-disulfide oxidoreductase ResA</fullName>
    </submittedName>
</protein>
<dbReference type="CDD" id="cd02966">
    <property type="entry name" value="TlpA_like_family"/>
    <property type="match status" value="1"/>
</dbReference>
<evidence type="ECO:0000313" key="2">
    <source>
        <dbReference type="EMBL" id="OIR11313.1"/>
    </source>
</evidence>
<gene>
    <name evidence="2" type="primary">resA_9</name>
    <name evidence="2" type="ORF">GALL_68060</name>
</gene>
<dbReference type="PANTHER" id="PTHR42852">
    <property type="entry name" value="THIOL:DISULFIDE INTERCHANGE PROTEIN DSBE"/>
    <property type="match status" value="1"/>
</dbReference>
<comment type="caution">
    <text evidence="2">The sequence shown here is derived from an EMBL/GenBank/DDBJ whole genome shotgun (WGS) entry which is preliminary data.</text>
</comment>